<evidence type="ECO:0000313" key="2">
    <source>
        <dbReference type="EMBL" id="GAA5187138.1"/>
    </source>
</evidence>
<reference evidence="3" key="1">
    <citation type="journal article" date="2019" name="Int. J. Syst. Evol. Microbiol.">
        <title>The Global Catalogue of Microorganisms (GCM) 10K type strain sequencing project: providing services to taxonomists for standard genome sequencing and annotation.</title>
        <authorList>
            <consortium name="The Broad Institute Genomics Platform"/>
            <consortium name="The Broad Institute Genome Sequencing Center for Infectious Disease"/>
            <person name="Wu L."/>
            <person name="Ma J."/>
        </authorList>
    </citation>
    <scope>NUCLEOTIDE SEQUENCE [LARGE SCALE GENOMIC DNA]</scope>
    <source>
        <strain evidence="3">JCM 18720</strain>
    </source>
</reference>
<dbReference type="PANTHER" id="PTHR30619">
    <property type="entry name" value="DNA INTERNALIZATION/COMPETENCE PROTEIN COMEC/REC2"/>
    <property type="match status" value="1"/>
</dbReference>
<keyword evidence="3" id="KW-1185">Reference proteome</keyword>
<dbReference type="Proteomes" id="UP001501600">
    <property type="component" value="Unassembled WGS sequence"/>
</dbReference>
<name>A0ABP9RUL9_9GAMM</name>
<accession>A0ABP9RUL9</accession>
<dbReference type="SUPFAM" id="SSF56281">
    <property type="entry name" value="Metallo-hydrolase/oxidoreductase"/>
    <property type="match status" value="1"/>
</dbReference>
<dbReference type="InterPro" id="IPR001279">
    <property type="entry name" value="Metallo-B-lactamas"/>
</dbReference>
<dbReference type="Gene3D" id="3.60.15.10">
    <property type="entry name" value="Ribonuclease Z/Hydroxyacylglutathione hydrolase-like"/>
    <property type="match status" value="1"/>
</dbReference>
<feature type="domain" description="Metallo-beta-lactamase" evidence="1">
    <location>
        <begin position="35"/>
        <end position="105"/>
    </location>
</feature>
<dbReference type="InterPro" id="IPR036866">
    <property type="entry name" value="RibonucZ/Hydroxyglut_hydro"/>
</dbReference>
<dbReference type="PANTHER" id="PTHR30619:SF1">
    <property type="entry name" value="RECOMBINATION PROTEIN 2"/>
    <property type="match status" value="1"/>
</dbReference>
<dbReference type="EMBL" id="BAABLF010000004">
    <property type="protein sequence ID" value="GAA5187138.1"/>
    <property type="molecule type" value="Genomic_DNA"/>
</dbReference>
<proteinExistence type="predicted"/>
<dbReference type="Pfam" id="PF00753">
    <property type="entry name" value="Lactamase_B"/>
    <property type="match status" value="1"/>
</dbReference>
<protein>
    <recommendedName>
        <fullName evidence="1">Metallo-beta-lactamase domain-containing protein</fullName>
    </recommendedName>
</protein>
<sequence>MGYEVDVLAVGEKSNSGDAMAVRYGDLSGDREAQTVVVIDGGYKDDGAKLVDHIKEHYQTEKVDLVISTHPDQDHINGLTTVIEELEVSELWIHKAWEHNQGIADKFKDGRITDSSIGERLKDSLEAAYSLVELAETKGITVREPFTGEAFDAIKVLGPSLEYYEELIPQFDGMPEAKSAEDARAEVGLFEGLYKAAEKVMKKIFAAWGDDKIDDEDTTSAKNNSSVITQIIVDGKRLLFTGDAGITALDKAADQLDNCFSGAELRFIQIPHHGSKRNVGPSVLNRIIGDPIAEGESRGITAVASAAKEGEPKHPHKAVLNAFTHRGAKALATRGGGICHHSGAQSRAGWTSLNPEPYHYEYEEEA</sequence>
<organism evidence="2 3">
    <name type="scientific">Ferrimonas gelatinilytica</name>
    <dbReference type="NCBI Taxonomy" id="1255257"/>
    <lineage>
        <taxon>Bacteria</taxon>
        <taxon>Pseudomonadati</taxon>
        <taxon>Pseudomonadota</taxon>
        <taxon>Gammaproteobacteria</taxon>
        <taxon>Alteromonadales</taxon>
        <taxon>Ferrimonadaceae</taxon>
        <taxon>Ferrimonas</taxon>
    </lineage>
</organism>
<comment type="caution">
    <text evidence="2">The sequence shown here is derived from an EMBL/GenBank/DDBJ whole genome shotgun (WGS) entry which is preliminary data.</text>
</comment>
<dbReference type="InterPro" id="IPR052159">
    <property type="entry name" value="Competence_DNA_uptake"/>
</dbReference>
<evidence type="ECO:0000259" key="1">
    <source>
        <dbReference type="Pfam" id="PF00753"/>
    </source>
</evidence>
<evidence type="ECO:0000313" key="3">
    <source>
        <dbReference type="Proteomes" id="UP001501600"/>
    </source>
</evidence>
<dbReference type="RefSeq" id="WP_345315382.1">
    <property type="nucleotide sequence ID" value="NZ_BAABLF010000004.1"/>
</dbReference>
<gene>
    <name evidence="2" type="ORF">GCM10025772_04190</name>
</gene>